<dbReference type="KEGG" id="ccal:108627015"/>
<keyword evidence="8" id="KW-1185">Reference proteome</keyword>
<dbReference type="GO" id="GO:0005576">
    <property type="term" value="C:extracellular region"/>
    <property type="evidence" value="ECO:0007669"/>
    <property type="project" value="UniProtKB-SubCell"/>
</dbReference>
<dbReference type="SUPFAM" id="SSF81296">
    <property type="entry name" value="E set domains"/>
    <property type="match status" value="1"/>
</dbReference>
<evidence type="ECO:0000256" key="1">
    <source>
        <dbReference type="ARBA" id="ARBA00004613"/>
    </source>
</evidence>
<dbReference type="PANTHER" id="PTHR11306:SF68">
    <property type="entry name" value="NPC INTRACELLULAR CHOLESTEROL TRANSPORTER 2"/>
    <property type="match status" value="1"/>
</dbReference>
<sequence length="155" mass="16808">MTKVAVLLFVALIAIVGATQVNHCGSDEKYEDQNQIKITGCNTPPCKLKRRTKASIEQKFVPDRDVENAVTVVNAAILGVPLPFVGVDGTSACNSIYNMDGTPAGCSLKQGVEYIYKNEFSILAIYPTVSMVIHYELKDGDHSIACFEVPAKIVN</sequence>
<evidence type="ECO:0000256" key="4">
    <source>
        <dbReference type="ARBA" id="ARBA00022729"/>
    </source>
</evidence>
<comment type="similarity">
    <text evidence="2">Belongs to the NPC2 family.</text>
</comment>
<dbReference type="InterPro" id="IPR014756">
    <property type="entry name" value="Ig_E-set"/>
</dbReference>
<dbReference type="InterPro" id="IPR003172">
    <property type="entry name" value="ML_dom"/>
</dbReference>
<evidence type="ECO:0000256" key="3">
    <source>
        <dbReference type="ARBA" id="ARBA00022525"/>
    </source>
</evidence>
<dbReference type="GeneID" id="108627015"/>
<dbReference type="GO" id="GO:0032367">
    <property type="term" value="P:intracellular cholesterol transport"/>
    <property type="evidence" value="ECO:0007669"/>
    <property type="project" value="InterPro"/>
</dbReference>
<dbReference type="InterPro" id="IPR039670">
    <property type="entry name" value="NPC2-like"/>
</dbReference>
<dbReference type="CTD" id="41710"/>
<name>A0AAJ7N9G4_9HYME</name>
<dbReference type="FunFam" id="2.60.40.770:FF:000001">
    <property type="entry name" value="NPC intracellular cholesterol transporter 2"/>
    <property type="match status" value="1"/>
</dbReference>
<protein>
    <submittedName>
        <fullName evidence="9">NPC intracellular cholesterol transporter 2</fullName>
    </submittedName>
</protein>
<feature type="signal peptide" evidence="6">
    <location>
        <begin position="1"/>
        <end position="18"/>
    </location>
</feature>
<proteinExistence type="inferred from homology"/>
<evidence type="ECO:0000259" key="7">
    <source>
        <dbReference type="SMART" id="SM00737"/>
    </source>
</evidence>
<dbReference type="CDD" id="cd00916">
    <property type="entry name" value="Npc2_like"/>
    <property type="match status" value="1"/>
</dbReference>
<evidence type="ECO:0000256" key="2">
    <source>
        <dbReference type="ARBA" id="ARBA00006370"/>
    </source>
</evidence>
<reference evidence="9" key="1">
    <citation type="submission" date="2025-08" db="UniProtKB">
        <authorList>
            <consortium name="RefSeq"/>
        </authorList>
    </citation>
    <scope>IDENTIFICATION</scope>
    <source>
        <tissue evidence="9">Whole body</tissue>
    </source>
</reference>
<feature type="domain" description="MD-2-related lipid-recognition" evidence="7">
    <location>
        <begin position="21"/>
        <end position="151"/>
    </location>
</feature>
<feature type="chain" id="PRO_5042606795" evidence="6">
    <location>
        <begin position="19"/>
        <end position="155"/>
    </location>
</feature>
<evidence type="ECO:0000256" key="5">
    <source>
        <dbReference type="ARBA" id="ARBA00023157"/>
    </source>
</evidence>
<keyword evidence="3" id="KW-0964">Secreted</keyword>
<dbReference type="PANTHER" id="PTHR11306">
    <property type="entry name" value="NIEMANN PICK TYPE C2 PROTEIN NPC2-RELATED"/>
    <property type="match status" value="1"/>
</dbReference>
<keyword evidence="5" id="KW-1015">Disulfide bond</keyword>
<dbReference type="InterPro" id="IPR033916">
    <property type="entry name" value="ML_Npc2-like"/>
</dbReference>
<evidence type="ECO:0000256" key="6">
    <source>
        <dbReference type="SAM" id="SignalP"/>
    </source>
</evidence>
<organism evidence="8 9">
    <name type="scientific">Ceratina calcarata</name>
    <dbReference type="NCBI Taxonomy" id="156304"/>
    <lineage>
        <taxon>Eukaryota</taxon>
        <taxon>Metazoa</taxon>
        <taxon>Ecdysozoa</taxon>
        <taxon>Arthropoda</taxon>
        <taxon>Hexapoda</taxon>
        <taxon>Insecta</taxon>
        <taxon>Pterygota</taxon>
        <taxon>Neoptera</taxon>
        <taxon>Endopterygota</taxon>
        <taxon>Hymenoptera</taxon>
        <taxon>Apocrita</taxon>
        <taxon>Aculeata</taxon>
        <taxon>Apoidea</taxon>
        <taxon>Anthophila</taxon>
        <taxon>Apidae</taxon>
        <taxon>Ceratina</taxon>
        <taxon>Zadontomerus</taxon>
    </lineage>
</organism>
<dbReference type="AlphaFoldDB" id="A0AAJ7N9G4"/>
<keyword evidence="4 6" id="KW-0732">Signal</keyword>
<gene>
    <name evidence="9" type="primary">LOC108627015</name>
</gene>
<accession>A0AAJ7N9G4</accession>
<dbReference type="GO" id="GO:0032934">
    <property type="term" value="F:sterol binding"/>
    <property type="evidence" value="ECO:0007669"/>
    <property type="project" value="InterPro"/>
</dbReference>
<comment type="subcellular location">
    <subcellularLocation>
        <location evidence="1">Secreted</location>
    </subcellularLocation>
</comment>
<dbReference type="SMART" id="SM00737">
    <property type="entry name" value="ML"/>
    <property type="match status" value="1"/>
</dbReference>
<dbReference type="RefSeq" id="XP_017883515.1">
    <property type="nucleotide sequence ID" value="XM_018028026.2"/>
</dbReference>
<evidence type="ECO:0000313" key="8">
    <source>
        <dbReference type="Proteomes" id="UP000694925"/>
    </source>
</evidence>
<evidence type="ECO:0000313" key="9">
    <source>
        <dbReference type="RefSeq" id="XP_017883515.1"/>
    </source>
</evidence>
<dbReference type="Pfam" id="PF02221">
    <property type="entry name" value="E1_DerP2_DerF2"/>
    <property type="match status" value="1"/>
</dbReference>
<dbReference type="Gene3D" id="2.60.40.770">
    <property type="match status" value="1"/>
</dbReference>
<dbReference type="Proteomes" id="UP000694925">
    <property type="component" value="Unplaced"/>
</dbReference>